<dbReference type="EMBL" id="JAHYIQ010000001">
    <property type="protein sequence ID" value="KAK1135830.1"/>
    <property type="molecule type" value="Genomic_DNA"/>
</dbReference>
<comment type="caution">
    <text evidence="2">The sequence shown here is derived from an EMBL/GenBank/DDBJ whole genome shotgun (WGS) entry which is preliminary data.</text>
</comment>
<evidence type="ECO:0000313" key="3">
    <source>
        <dbReference type="Proteomes" id="UP001177670"/>
    </source>
</evidence>
<feature type="region of interest" description="Disordered" evidence="1">
    <location>
        <begin position="73"/>
        <end position="98"/>
    </location>
</feature>
<sequence>MEALLATSLPTKSGISAATVSTETPVGRSRFHERDRRFAVYRWPGETIGWLGNSSADGSNINQPDSMIAQGLTNQASSSDGGLDLTSDTPYSYTRRGNVDLEPRGGLVALEPEDFIFKQPNSHAAGRECHESRGLSTDRSACRRRWTPGQVSPLASAGQARLSGPAWLVSRA</sequence>
<proteinExistence type="predicted"/>
<feature type="compositionally biased region" description="Low complexity" evidence="1">
    <location>
        <begin position="77"/>
        <end position="89"/>
    </location>
</feature>
<keyword evidence="3" id="KW-1185">Reference proteome</keyword>
<evidence type="ECO:0000313" key="2">
    <source>
        <dbReference type="EMBL" id="KAK1135830.1"/>
    </source>
</evidence>
<gene>
    <name evidence="2" type="ORF">K0M31_000402</name>
</gene>
<protein>
    <submittedName>
        <fullName evidence="2">Uncharacterized protein</fullName>
    </submittedName>
</protein>
<dbReference type="Proteomes" id="UP001177670">
    <property type="component" value="Unassembled WGS sequence"/>
</dbReference>
<dbReference type="AlphaFoldDB" id="A0AA40KWT3"/>
<organism evidence="2 3">
    <name type="scientific">Melipona bicolor</name>
    <dbReference type="NCBI Taxonomy" id="60889"/>
    <lineage>
        <taxon>Eukaryota</taxon>
        <taxon>Metazoa</taxon>
        <taxon>Ecdysozoa</taxon>
        <taxon>Arthropoda</taxon>
        <taxon>Hexapoda</taxon>
        <taxon>Insecta</taxon>
        <taxon>Pterygota</taxon>
        <taxon>Neoptera</taxon>
        <taxon>Endopterygota</taxon>
        <taxon>Hymenoptera</taxon>
        <taxon>Apocrita</taxon>
        <taxon>Aculeata</taxon>
        <taxon>Apoidea</taxon>
        <taxon>Anthophila</taxon>
        <taxon>Apidae</taxon>
        <taxon>Melipona</taxon>
    </lineage>
</organism>
<accession>A0AA40KWT3</accession>
<reference evidence="2" key="1">
    <citation type="submission" date="2021-10" db="EMBL/GenBank/DDBJ databases">
        <title>Melipona bicolor Genome sequencing and assembly.</title>
        <authorList>
            <person name="Araujo N.S."/>
            <person name="Arias M.C."/>
        </authorList>
    </citation>
    <scope>NUCLEOTIDE SEQUENCE</scope>
    <source>
        <strain evidence="2">USP_2M_L1-L4_2017</strain>
        <tissue evidence="2">Whole body</tissue>
    </source>
</reference>
<evidence type="ECO:0000256" key="1">
    <source>
        <dbReference type="SAM" id="MobiDB-lite"/>
    </source>
</evidence>
<name>A0AA40KWT3_9HYME</name>